<dbReference type="GeneID" id="97045889"/>
<dbReference type="Gene3D" id="3.30.870.10">
    <property type="entry name" value="Endonuclease Chain A"/>
    <property type="match status" value="1"/>
</dbReference>
<dbReference type="Pfam" id="PF13091">
    <property type="entry name" value="PLDc_2"/>
    <property type="match status" value="1"/>
</dbReference>
<dbReference type="Proteomes" id="UP000494255">
    <property type="component" value="Unassembled WGS sequence"/>
</dbReference>
<dbReference type="InterPro" id="IPR025202">
    <property type="entry name" value="PLD-like_dom"/>
</dbReference>
<reference evidence="2 3" key="1">
    <citation type="submission" date="2020-04" db="EMBL/GenBank/DDBJ databases">
        <authorList>
            <person name="De Canck E."/>
        </authorList>
    </citation>
    <scope>NUCLEOTIDE SEQUENCE [LARGE SCALE GENOMIC DNA]</scope>
    <source>
        <strain evidence="2 3">LMG 24238</strain>
    </source>
</reference>
<evidence type="ECO:0000313" key="3">
    <source>
        <dbReference type="Proteomes" id="UP000494255"/>
    </source>
</evidence>
<sequence>MSTFIWNQPKTGEHGHFAAISRELIDAHIISMCSGHLKFGGVKAIGDELKKAVDRGARVIFYSNDKHTERDAAEALAKLGVEHIVVDHSRAYLHTKLYCFEAGDRYSAIVGSANITKAALTSNEELSYVVDGIKGDPQHRQLAAYPAYLDHRCRQDQAPRIDKNGNPIPLVYR</sequence>
<accession>A0A6J5CV50</accession>
<dbReference type="SUPFAM" id="SSF56024">
    <property type="entry name" value="Phospholipase D/nuclease"/>
    <property type="match status" value="1"/>
</dbReference>
<dbReference type="EMBL" id="CADIKC010000019">
    <property type="protein sequence ID" value="CAB3744812.1"/>
    <property type="molecule type" value="Genomic_DNA"/>
</dbReference>
<evidence type="ECO:0000313" key="2">
    <source>
        <dbReference type="EMBL" id="CAB3744812.1"/>
    </source>
</evidence>
<dbReference type="AlphaFoldDB" id="A0A6J5CV50"/>
<dbReference type="RefSeq" id="WP_217468938.1">
    <property type="nucleotide sequence ID" value="NZ_CADIKC010000019.1"/>
</dbReference>
<organism evidence="2 3">
    <name type="scientific">Paraburkholderia sediminicola</name>
    <dbReference type="NCBI Taxonomy" id="458836"/>
    <lineage>
        <taxon>Bacteria</taxon>
        <taxon>Pseudomonadati</taxon>
        <taxon>Pseudomonadota</taxon>
        <taxon>Betaproteobacteria</taxon>
        <taxon>Burkholderiales</taxon>
        <taxon>Burkholderiaceae</taxon>
        <taxon>Paraburkholderia</taxon>
    </lineage>
</organism>
<gene>
    <name evidence="2" type="ORF">LMG24238_07348</name>
</gene>
<protein>
    <recommendedName>
        <fullName evidence="1">Phospholipase D-like domain-containing protein</fullName>
    </recommendedName>
</protein>
<feature type="domain" description="Phospholipase D-like" evidence="1">
    <location>
        <begin position="32"/>
        <end position="131"/>
    </location>
</feature>
<proteinExistence type="predicted"/>
<keyword evidence="3" id="KW-1185">Reference proteome</keyword>
<evidence type="ECO:0000259" key="1">
    <source>
        <dbReference type="Pfam" id="PF13091"/>
    </source>
</evidence>
<name>A0A6J5CV50_9BURK</name>